<dbReference type="OrthoDB" id="192655at2759"/>
<protein>
    <submittedName>
        <fullName evidence="3">Uncharacterized protein</fullName>
    </submittedName>
</protein>
<reference evidence="3" key="1">
    <citation type="submission" date="2021-05" db="EMBL/GenBank/DDBJ databases">
        <title>The genome of the haptophyte Pavlova lutheri (Diacronema luteri, Pavlovales) - a model for lipid biosynthesis in eukaryotic algae.</title>
        <authorList>
            <person name="Hulatt C.J."/>
            <person name="Posewitz M.C."/>
        </authorList>
    </citation>
    <scope>NUCLEOTIDE SEQUENCE</scope>
    <source>
        <strain evidence="3">NIVA-4/92</strain>
    </source>
</reference>
<dbReference type="EMBL" id="JAGTXO010000010">
    <property type="protein sequence ID" value="KAG8465348.1"/>
    <property type="molecule type" value="Genomic_DNA"/>
</dbReference>
<feature type="signal peptide" evidence="2">
    <location>
        <begin position="1"/>
        <end position="22"/>
    </location>
</feature>
<feature type="region of interest" description="Disordered" evidence="1">
    <location>
        <begin position="74"/>
        <end position="103"/>
    </location>
</feature>
<gene>
    <name evidence="3" type="ORF">KFE25_002655</name>
</gene>
<evidence type="ECO:0000256" key="1">
    <source>
        <dbReference type="SAM" id="MobiDB-lite"/>
    </source>
</evidence>
<comment type="caution">
    <text evidence="3">The sequence shown here is derived from an EMBL/GenBank/DDBJ whole genome shotgun (WGS) entry which is preliminary data.</text>
</comment>
<feature type="chain" id="PRO_5035186158" evidence="2">
    <location>
        <begin position="23"/>
        <end position="266"/>
    </location>
</feature>
<keyword evidence="2" id="KW-0732">Signal</keyword>
<evidence type="ECO:0000313" key="4">
    <source>
        <dbReference type="Proteomes" id="UP000751190"/>
    </source>
</evidence>
<evidence type="ECO:0000313" key="3">
    <source>
        <dbReference type="EMBL" id="KAG8465348.1"/>
    </source>
</evidence>
<sequence>MLSVLLAVASAVASPVARSALARPHVARAAVRMAADDKMPTTYADYKKGKDVEAINEKLKDGEVVYDANADWQRTEGEGGKSTMASSFESTDTPDFFDPNDPRSKIDFKEGITGSQKVRTEHNHDPGVAAALAVNPEVIAGVELDGNRRVDFVRPVARWPGDPAAELSAEFDFGPVSKIGNGLEFDIEPVCMTFEDFYAGFTADSDPAFSVSPAFGRMDRKGGEVTTLKVTCKPSGAARSIQATLCVVLPDDGEQWTFAFKATVNA</sequence>
<name>A0A8J5XEB8_DIALT</name>
<evidence type="ECO:0000256" key="2">
    <source>
        <dbReference type="SAM" id="SignalP"/>
    </source>
</evidence>
<dbReference type="Proteomes" id="UP000751190">
    <property type="component" value="Unassembled WGS sequence"/>
</dbReference>
<proteinExistence type="predicted"/>
<keyword evidence="4" id="KW-1185">Reference proteome</keyword>
<dbReference type="AlphaFoldDB" id="A0A8J5XEB8"/>
<dbReference type="OMA" id="DANADWQ"/>
<accession>A0A8J5XEB8</accession>
<organism evidence="3 4">
    <name type="scientific">Diacronema lutheri</name>
    <name type="common">Unicellular marine alga</name>
    <name type="synonym">Monochrysis lutheri</name>
    <dbReference type="NCBI Taxonomy" id="2081491"/>
    <lineage>
        <taxon>Eukaryota</taxon>
        <taxon>Haptista</taxon>
        <taxon>Haptophyta</taxon>
        <taxon>Pavlovophyceae</taxon>
        <taxon>Pavlovales</taxon>
        <taxon>Pavlovaceae</taxon>
        <taxon>Diacronema</taxon>
    </lineage>
</organism>